<dbReference type="AlphaFoldDB" id="A0A699QK38"/>
<reference evidence="1" key="1">
    <citation type="journal article" date="2019" name="Sci. Rep.">
        <title>Draft genome of Tanacetum cinerariifolium, the natural source of mosquito coil.</title>
        <authorList>
            <person name="Yamashiro T."/>
            <person name="Shiraishi A."/>
            <person name="Satake H."/>
            <person name="Nakayama K."/>
        </authorList>
    </citation>
    <scope>NUCLEOTIDE SEQUENCE</scope>
</reference>
<organism evidence="1">
    <name type="scientific">Tanacetum cinerariifolium</name>
    <name type="common">Dalmatian daisy</name>
    <name type="synonym">Chrysanthemum cinerariifolium</name>
    <dbReference type="NCBI Taxonomy" id="118510"/>
    <lineage>
        <taxon>Eukaryota</taxon>
        <taxon>Viridiplantae</taxon>
        <taxon>Streptophyta</taxon>
        <taxon>Embryophyta</taxon>
        <taxon>Tracheophyta</taxon>
        <taxon>Spermatophyta</taxon>
        <taxon>Magnoliopsida</taxon>
        <taxon>eudicotyledons</taxon>
        <taxon>Gunneridae</taxon>
        <taxon>Pentapetalae</taxon>
        <taxon>asterids</taxon>
        <taxon>campanulids</taxon>
        <taxon>Asterales</taxon>
        <taxon>Asteraceae</taxon>
        <taxon>Asteroideae</taxon>
        <taxon>Anthemideae</taxon>
        <taxon>Anthemidinae</taxon>
        <taxon>Tanacetum</taxon>
    </lineage>
</organism>
<dbReference type="EMBL" id="BKCJ011046443">
    <property type="protein sequence ID" value="GFC74263.1"/>
    <property type="molecule type" value="Genomic_DNA"/>
</dbReference>
<name>A0A699QK38_TANCI</name>
<comment type="caution">
    <text evidence="1">The sequence shown here is derived from an EMBL/GenBank/DDBJ whole genome shotgun (WGS) entry which is preliminary data.</text>
</comment>
<proteinExistence type="predicted"/>
<feature type="non-terminal residue" evidence="1">
    <location>
        <position position="1"/>
    </location>
</feature>
<protein>
    <submittedName>
        <fullName evidence="1">Myb/SANT-like domain-containing protein</fullName>
    </submittedName>
</protein>
<evidence type="ECO:0000313" key="1">
    <source>
        <dbReference type="EMBL" id="GFC74263.1"/>
    </source>
</evidence>
<accession>A0A699QK38</accession>
<gene>
    <name evidence="1" type="ORF">Tci_846233</name>
</gene>
<sequence length="76" mass="8880">AKPDAKKWRTKPINHYNEMLDLFGKDSATHVAARTTKERRNQMNLNEERLDTIDEIDQLLETNAVSLENFDTNESF</sequence>